<dbReference type="PANTHER" id="PTHR14625">
    <property type="entry name" value="MICROCEPHALIN"/>
    <property type="match status" value="1"/>
</dbReference>
<reference evidence="1" key="4">
    <citation type="submission" date="2025-05" db="UniProtKB">
        <authorList>
            <consortium name="Ensembl"/>
        </authorList>
    </citation>
    <scope>IDENTIFICATION</scope>
</reference>
<accession>A0A8I5KRS3</accession>
<dbReference type="PANTHER" id="PTHR14625:SF3">
    <property type="entry name" value="MICROCEPHALIN"/>
    <property type="match status" value="1"/>
</dbReference>
<name>A0A8I5KRS3_HUMAN</name>
<evidence type="ECO:0007829" key="3">
    <source>
        <dbReference type="PeptideAtlas" id="A0A8I5KRS3"/>
    </source>
</evidence>
<dbReference type="OrthoDB" id="2384350at2759"/>
<reference evidence="1" key="2">
    <citation type="journal article" date="2004" name="Nature">
        <title>Finishing the euchromatic sequence of the human genome.</title>
        <authorList>
            <consortium name="International Human Genome Sequencing Consortium"/>
        </authorList>
    </citation>
    <scope>NUCLEOTIDE SEQUENCE [LARGE SCALE GENOMIC DNA]</scope>
</reference>
<dbReference type="EMBL" id="KC877206">
    <property type="status" value="NOT_ANNOTATED_CDS"/>
    <property type="molecule type" value="Genomic_DNA"/>
</dbReference>
<dbReference type="EMBL" id="KC877207">
    <property type="status" value="NOT_ANNOTATED_CDS"/>
    <property type="molecule type" value="Genomic_DNA"/>
</dbReference>
<protein>
    <submittedName>
        <fullName evidence="1">Microcephalin 1</fullName>
    </submittedName>
</protein>
<dbReference type="EMBL" id="AF287957">
    <property type="status" value="NOT_ANNOTATED_CDS"/>
    <property type="molecule type" value="Genomic_DNA"/>
</dbReference>
<evidence type="ECO:0000313" key="1">
    <source>
        <dbReference type="Ensembl" id="ENSP00000510764.1"/>
    </source>
</evidence>
<dbReference type="Ensembl" id="ENST00000693231.1">
    <property type="protein sequence ID" value="ENSP00000510764.1"/>
    <property type="gene ID" value="ENSG00000147316.15"/>
</dbReference>
<reference evidence="1" key="1">
    <citation type="journal article" date="2001" name="Nature">
        <title>Initial sequencing and analysis of the human genome.</title>
        <authorList>
            <consortium name="International Human Genome Sequencing Consortium"/>
            <person name="Lander E.S."/>
            <person name="Linton L.M."/>
            <person name="Birren B."/>
            <person name="Nusbaum C."/>
            <person name="Zody M.C."/>
            <person name="Baldwin J."/>
            <person name="Devon K."/>
            <person name="Dewar K."/>
            <person name="Doyle M."/>
            <person name="FitzHugh W."/>
            <person name="Funke R."/>
            <person name="Gage D."/>
            <person name="Harris K."/>
            <person name="Heaford A."/>
            <person name="Howland J."/>
            <person name="Kann L."/>
            <person name="Lehoczky J."/>
            <person name="LeVine R."/>
            <person name="McEwan P."/>
            <person name="McKernan K."/>
            <person name="Meldrim J."/>
            <person name="Mesirov J.P."/>
            <person name="Miranda C."/>
            <person name="Morris W."/>
            <person name="Naylor J."/>
            <person name="Raymond C."/>
            <person name="Rosetti M."/>
            <person name="Santos R."/>
            <person name="Sheridan A."/>
            <person name="Sougnez C."/>
            <person name="Stange-Thomann N."/>
            <person name="Stojanovic N."/>
            <person name="Subramanian A."/>
            <person name="Wyman D."/>
            <person name="Rogers J."/>
            <person name="Sulston J."/>
            <person name="Ainscough R."/>
            <person name="Beck S."/>
            <person name="Bentley D."/>
            <person name="Burton J."/>
            <person name="Clee C."/>
            <person name="Carter N."/>
            <person name="Coulson A."/>
            <person name="Deadman R."/>
            <person name="Deloukas P."/>
            <person name="Dunham A."/>
            <person name="Dunham I."/>
            <person name="Durbin R."/>
            <person name="French L."/>
            <person name="Grafham D."/>
            <person name="Gregory S."/>
            <person name="Hubbard T."/>
            <person name="Humphray S."/>
            <person name="Hunt A."/>
            <person name="Jones M."/>
            <person name="Lloyd C."/>
            <person name="McMurray A."/>
            <person name="Matthews L."/>
            <person name="Mercer S."/>
            <person name="Milne S."/>
            <person name="Mullikin J.C."/>
            <person name="Mungall A."/>
            <person name="Plumb R."/>
            <person name="Ross M."/>
            <person name="Shownkeen R."/>
            <person name="Sims S."/>
            <person name="Waterston R.H."/>
            <person name="Wilson R.K."/>
            <person name="Hillier L.W."/>
            <person name="McPherson J.D."/>
            <person name="Marra M.A."/>
            <person name="Mardis E.R."/>
            <person name="Fulton L.A."/>
            <person name="Chinwalla A.T."/>
            <person name="Pepin K.H."/>
            <person name="Gish W.R."/>
            <person name="Chissoe S.L."/>
            <person name="Wendl M.C."/>
            <person name="Delehaunty K.D."/>
            <person name="Miner T.L."/>
            <person name="Delehaunty A."/>
            <person name="Kramer J.B."/>
            <person name="Cook L.L."/>
            <person name="Fulton R.S."/>
            <person name="Johnson D.L."/>
            <person name="Minx P.J."/>
            <person name="Clifton S.W."/>
            <person name="Hawkins T."/>
            <person name="Branscomb E."/>
            <person name="Predki P."/>
            <person name="Richardson P."/>
            <person name="Wenning S."/>
            <person name="Slezak T."/>
            <person name="Doggett N."/>
            <person name="Cheng J.F."/>
            <person name="Olsen A."/>
            <person name="Lucas S."/>
            <person name="Elkin C."/>
            <person name="Uberbacher E."/>
            <person name="Frazier M."/>
            <person name="Gibbs R.A."/>
            <person name="Muzny D.M."/>
            <person name="Scherer S.E."/>
            <person name="Bouck J.B."/>
            <person name="Sodergren E.J."/>
            <person name="Worley K.C."/>
            <person name="Rives C.M."/>
            <person name="Gorrell J.H."/>
            <person name="Metzker M.L."/>
            <person name="Naylor S.L."/>
            <person name="Kucherlapati R.S."/>
            <person name="Nelson D.L."/>
            <person name="Weinstock G.M."/>
            <person name="Sakaki Y."/>
            <person name="Fujiyama A."/>
            <person name="Hattori M."/>
            <person name="Yada T."/>
            <person name="Toyoda A."/>
            <person name="Itoh T."/>
            <person name="Kawagoe C."/>
            <person name="Watanabe H."/>
            <person name="Totoki Y."/>
            <person name="Taylor T."/>
            <person name="Weissenbach J."/>
            <person name="Heilig R."/>
            <person name="Saurin W."/>
            <person name="Artiguenave F."/>
            <person name="Brottier P."/>
            <person name="Bruls T."/>
            <person name="Pelletier E."/>
            <person name="Robert C."/>
            <person name="Wincker P."/>
            <person name="Smith D.R."/>
            <person name="Doucette-Stamm L."/>
            <person name="Rubenfield M."/>
            <person name="Weinstock K."/>
            <person name="Lee H.M."/>
            <person name="Dubois J."/>
            <person name="Rosenthal A."/>
            <person name="Platzer M."/>
            <person name="Nyakatura G."/>
            <person name="Taudien S."/>
            <person name="Rump A."/>
            <person name="Yang H."/>
            <person name="Yu J."/>
            <person name="Wang J."/>
            <person name="Huang G."/>
            <person name="Gu J."/>
            <person name="Hood L."/>
            <person name="Rowen L."/>
            <person name="Madan A."/>
            <person name="Qin S."/>
            <person name="Davis R.W."/>
            <person name="Federspiel N.A."/>
            <person name="Abola A.P."/>
            <person name="Proctor M.J."/>
            <person name="Myers R.M."/>
            <person name="Schmutz J."/>
            <person name="Dickson M."/>
            <person name="Grimwood J."/>
            <person name="Cox D.R."/>
            <person name="Olson M.V."/>
            <person name="Kaul R."/>
            <person name="Raymond C."/>
            <person name="Shimizu N."/>
            <person name="Kawasaki K."/>
            <person name="Minoshima S."/>
            <person name="Evans G.A."/>
            <person name="Athanasiou M."/>
            <person name="Schultz R."/>
            <person name="Roe B.A."/>
            <person name="Chen F."/>
            <person name="Pan H."/>
            <person name="Ramser J."/>
            <person name="Lehrach H."/>
            <person name="Reinhardt R."/>
            <person name="McCombie W.R."/>
            <person name="de la Bastide M."/>
            <person name="Dedhia N."/>
            <person name="Blocker H."/>
            <person name="Hornischer K."/>
            <person name="Nordsiek G."/>
            <person name="Agarwala R."/>
            <person name="Aravind L."/>
            <person name="Bailey J.A."/>
            <person name="Bateman A."/>
            <person name="Batzoglou S."/>
            <person name="Birney E."/>
            <person name="Bork P."/>
            <person name="Brown D.G."/>
            <person name="Burge C.B."/>
            <person name="Cerutti L."/>
            <person name="Chen H.C."/>
            <person name="Church D."/>
            <person name="Clamp M."/>
            <person name="Copley R.R."/>
            <person name="Doerks T."/>
            <person name="Eddy S.R."/>
            <person name="Eichler E.E."/>
            <person name="Furey T.S."/>
            <person name="Galagan J."/>
            <person name="Gilbert J.G."/>
            <person name="Harmon C."/>
            <person name="Hayashizaki Y."/>
            <person name="Haussler D."/>
            <person name="Hermjakob H."/>
            <person name="Hokamp K."/>
            <person name="Jang W."/>
            <person name="Johnson L.S."/>
            <person name="Jones T.A."/>
            <person name="Kasif S."/>
            <person name="Kaspryzk A."/>
            <person name="Kennedy S."/>
            <person name="Kent W.J."/>
            <person name="Kitts P."/>
            <person name="Koonin E.V."/>
            <person name="Korf I."/>
            <person name="Kulp D."/>
            <person name="Lancet D."/>
            <person name="Lowe T.M."/>
            <person name="McLysaght A."/>
            <person name="Mikkelsen T."/>
            <person name="Moran J.V."/>
            <person name="Mulder N."/>
            <person name="Pollara V.J."/>
            <person name="Ponting C.P."/>
            <person name="Schuler G."/>
            <person name="Schultz J."/>
            <person name="Slater G."/>
            <person name="Smit A.F."/>
            <person name="Stupka E."/>
            <person name="Szustakowski J."/>
            <person name="Thierry-Mieg D."/>
            <person name="Thierry-Mieg J."/>
            <person name="Wagner L."/>
            <person name="Wallis J."/>
            <person name="Wheeler R."/>
            <person name="Williams A."/>
            <person name="Wolf Y.I."/>
            <person name="Wolfe K.H."/>
            <person name="Yang S.P."/>
            <person name="Yeh R.F."/>
            <person name="Collins F."/>
            <person name="Guyer M.S."/>
            <person name="Peterson J."/>
            <person name="Felsenfeld A."/>
            <person name="Wetterstrand K.A."/>
            <person name="Patrinos A."/>
            <person name="Morgan M.J."/>
            <person name="de Jong P."/>
            <person name="Catanese J.J."/>
            <person name="Osoegawa K."/>
            <person name="Shizuya H."/>
            <person name="Choi S."/>
            <person name="Chen Y.J."/>
        </authorList>
    </citation>
    <scope>NUCLEOTIDE SEQUENCE [LARGE SCALE GENOMIC DNA]</scope>
</reference>
<dbReference type="EMBL" id="AC016065">
    <property type="status" value="NOT_ANNOTATED_CDS"/>
    <property type="molecule type" value="Genomic_DNA"/>
</dbReference>
<keyword evidence="3 4" id="KW-1267">Proteomics identification</keyword>
<gene>
    <name evidence="1" type="primary">MCPH1</name>
</gene>
<dbReference type="GeneTree" id="ENSGT00390000018842"/>
<sequence length="46" mass="5139">MAAPILKDVVAYVEVWSSNGTENYSKTFTTQLVDMGAKMQDSWSTH</sequence>
<dbReference type="Ensembl" id="ENST00000690518.1">
    <property type="protein sequence ID" value="ENSP00000509135.1"/>
    <property type="gene ID" value="ENSG00000147316.15"/>
</dbReference>
<keyword evidence="2" id="KW-1185">Reference proteome</keyword>
<dbReference type="InterPro" id="IPR036420">
    <property type="entry name" value="BRCT_dom_sf"/>
</dbReference>
<dbReference type="OpenTargets" id="ENSG00000147316"/>
<evidence type="ECO:0000313" key="2">
    <source>
        <dbReference type="Proteomes" id="UP000005640"/>
    </source>
</evidence>
<dbReference type="HGNC" id="HGNC:6954">
    <property type="gene designation" value="MCPH1"/>
</dbReference>
<dbReference type="AlphaFoldDB" id="A0A8I5KRS3"/>
<dbReference type="SMR" id="A0A8I5KRS3"/>
<reference evidence="1 2" key="3">
    <citation type="journal article" date="2006" name="Nature">
        <title>DNA sequence and analysis of human chromosome 8.</title>
        <authorList>
            <person name="Nusbaum C."/>
            <person name="Mikkelsen T.S."/>
            <person name="Zody M.C."/>
            <person name="Asakawa S."/>
            <person name="Taudien S."/>
            <person name="Garber M."/>
            <person name="Kodira C.D."/>
            <person name="Schueler M.G."/>
            <person name="Shimizu A."/>
            <person name="Whittaker C.A."/>
            <person name="Chang J.L."/>
            <person name="Cuomo C.A."/>
            <person name="Dewar K."/>
            <person name="FitzGerald M.G."/>
            <person name="Yang X."/>
            <person name="Allen N.R."/>
            <person name="Anderson S."/>
            <person name="Asakawa T."/>
            <person name="Blechschmidt K."/>
            <person name="Bloom T."/>
            <person name="Borowsky M.L."/>
            <person name="Butler J."/>
            <person name="Cook A."/>
            <person name="Corum B."/>
            <person name="DeArellano K."/>
            <person name="DeCaprio D."/>
            <person name="Dooley K.T."/>
            <person name="Dorris L.III."/>
            <person name="Engels R."/>
            <person name="Glockner G."/>
            <person name="Hafez N."/>
            <person name="Hagopian D.S."/>
            <person name="Hall J.L."/>
            <person name="Ishikawa S.K."/>
            <person name="Jaffe D.B."/>
            <person name="Kamat A."/>
            <person name="Kudoh J."/>
            <person name="Lehmann R."/>
            <person name="Lokitsang T."/>
            <person name="Macdonald P."/>
            <person name="Major J.E."/>
            <person name="Matthews C.D."/>
            <person name="Mauceli E."/>
            <person name="Menzel U."/>
            <person name="Mihalev A.H."/>
            <person name="Minoshima S."/>
            <person name="Murayama Y."/>
            <person name="Naylor J.W."/>
            <person name="Nicol R."/>
            <person name="Nguyen C."/>
            <person name="O'Leary S.B."/>
            <person name="O'Neill K."/>
            <person name="Parker S.C."/>
            <person name="Polley A."/>
            <person name="Raymond C.K."/>
            <person name="Reichwald K."/>
            <person name="Rodriguez J."/>
            <person name="Sasaki T."/>
            <person name="Schilhabel M."/>
            <person name="Siddiqui R."/>
            <person name="Smith C.L."/>
            <person name="Sneddon T.P."/>
            <person name="Talamas J.A."/>
            <person name="Tenzin P."/>
            <person name="Topham K."/>
            <person name="Venkataraman V."/>
            <person name="Wen G."/>
            <person name="Yamazaki S."/>
            <person name="Young S.K."/>
            <person name="Zeng Q."/>
            <person name="Zimmer A.R."/>
            <person name="Rosenthal A."/>
            <person name="Birren B.W."/>
            <person name="Platzer M."/>
            <person name="Shimizu N."/>
            <person name="Lander E.S."/>
        </authorList>
    </citation>
    <scope>NUCLEOTIDE SEQUENCE [LARGE SCALE GENOMIC DNA]</scope>
</reference>
<dbReference type="InterPro" id="IPR022047">
    <property type="entry name" value="Microcephalin-like"/>
</dbReference>
<dbReference type="EMBL" id="AC018398">
    <property type="status" value="NOT_ANNOTATED_CDS"/>
    <property type="molecule type" value="Genomic_DNA"/>
</dbReference>
<evidence type="ECO:0007829" key="4">
    <source>
        <dbReference type="ProteomicsDB" id="A0A8I5KRS3"/>
    </source>
</evidence>
<dbReference type="Gene3D" id="3.40.50.10190">
    <property type="entry name" value="BRCT domain"/>
    <property type="match status" value="1"/>
</dbReference>
<organism evidence="1 2">
    <name type="scientific">Homo sapiens</name>
    <name type="common">Human</name>
    <dbReference type="NCBI Taxonomy" id="9606"/>
    <lineage>
        <taxon>Eukaryota</taxon>
        <taxon>Metazoa</taxon>
        <taxon>Chordata</taxon>
        <taxon>Craniata</taxon>
        <taxon>Vertebrata</taxon>
        <taxon>Euteleostomi</taxon>
        <taxon>Mammalia</taxon>
        <taxon>Eutheria</taxon>
        <taxon>Euarchontoglires</taxon>
        <taxon>Primates</taxon>
        <taxon>Haplorrhini</taxon>
        <taxon>Catarrhini</taxon>
        <taxon>Hominidae</taxon>
        <taxon>Homo</taxon>
    </lineage>
</organism>
<dbReference type="Proteomes" id="UP000005640">
    <property type="component" value="Chromosome 8"/>
</dbReference>
<dbReference type="GO" id="GO:0005654">
    <property type="term" value="C:nucleoplasm"/>
    <property type="evidence" value="ECO:0007669"/>
    <property type="project" value="UniProtKB-ARBA"/>
</dbReference>
<proteinExistence type="evidence at protein level"/>